<sequence>MTFLQALHTFLVKKYVTNVAEKWTMKHIVLTGNQFTNFPHARYATDVAFQRTNIPVGSYAEKKLYYSGKHSLYGHKVEVSVVPSGFAIDCTAHFKGSVSYKTIFDANLGFHLCHLSKQADESTLDDQDDSDATQWAVLADKGYQGIQRDVRAVLPTKKPPRGVLTSDNVRRNDRIASVRVVVENWFGRMKCLRAVCSDIYRWSRKSYDVVFQTCAALTNVHVRFHPLRAEDGDAHAQNVNRLMSMGDKVTKNKSAESRTYRLKRKGRLSMSSN</sequence>
<evidence type="ECO:0000313" key="5">
    <source>
        <dbReference type="Proteomes" id="UP000285060"/>
    </source>
</evidence>
<evidence type="ECO:0000256" key="1">
    <source>
        <dbReference type="ARBA" id="ARBA00001968"/>
    </source>
</evidence>
<dbReference type="InterPro" id="IPR027806">
    <property type="entry name" value="HARBI1_dom"/>
</dbReference>
<dbReference type="GO" id="GO:0046872">
    <property type="term" value="F:metal ion binding"/>
    <property type="evidence" value="ECO:0007669"/>
    <property type="project" value="UniProtKB-KW"/>
</dbReference>
<dbReference type="Pfam" id="PF13359">
    <property type="entry name" value="DDE_Tnp_4"/>
    <property type="match status" value="1"/>
</dbReference>
<keyword evidence="2" id="KW-0479">Metal-binding</keyword>
<reference evidence="4 5" key="1">
    <citation type="submission" date="2018-08" db="EMBL/GenBank/DDBJ databases">
        <title>Aphanomyces genome sequencing and annotation.</title>
        <authorList>
            <person name="Minardi D."/>
            <person name="Oidtmann B."/>
            <person name="Van Der Giezen M."/>
            <person name="Studholme D.J."/>
        </authorList>
    </citation>
    <scope>NUCLEOTIDE SEQUENCE [LARGE SCALE GENOMIC DNA]</scope>
    <source>
        <strain evidence="4 5">NJM0002</strain>
    </source>
</reference>
<keyword evidence="5" id="KW-1185">Reference proteome</keyword>
<organism evidence="4 5">
    <name type="scientific">Aphanomyces invadans</name>
    <dbReference type="NCBI Taxonomy" id="157072"/>
    <lineage>
        <taxon>Eukaryota</taxon>
        <taxon>Sar</taxon>
        <taxon>Stramenopiles</taxon>
        <taxon>Oomycota</taxon>
        <taxon>Saprolegniomycetes</taxon>
        <taxon>Saprolegniales</taxon>
        <taxon>Verrucalvaceae</taxon>
        <taxon>Aphanomyces</taxon>
    </lineage>
</organism>
<gene>
    <name evidence="4" type="ORF">DYB32_009185</name>
</gene>
<evidence type="ECO:0000259" key="3">
    <source>
        <dbReference type="Pfam" id="PF13359"/>
    </source>
</evidence>
<dbReference type="EMBL" id="QUSY01001824">
    <property type="protein sequence ID" value="RHY23469.1"/>
    <property type="molecule type" value="Genomic_DNA"/>
</dbReference>
<dbReference type="AlphaFoldDB" id="A0A418AJ86"/>
<dbReference type="VEuPathDB" id="FungiDB:H310_12991"/>
<comment type="cofactor">
    <cofactor evidence="1">
        <name>a divalent metal cation</name>
        <dbReference type="ChEBI" id="CHEBI:60240"/>
    </cofactor>
</comment>
<evidence type="ECO:0000313" key="4">
    <source>
        <dbReference type="EMBL" id="RHY23469.1"/>
    </source>
</evidence>
<accession>A0A418AJ86</accession>
<dbReference type="Proteomes" id="UP000285060">
    <property type="component" value="Unassembled WGS sequence"/>
</dbReference>
<comment type="caution">
    <text evidence="4">The sequence shown here is derived from an EMBL/GenBank/DDBJ whole genome shotgun (WGS) entry which is preliminary data.</text>
</comment>
<feature type="domain" description="DDE Tnp4" evidence="3">
    <location>
        <begin position="58"/>
        <end position="219"/>
    </location>
</feature>
<protein>
    <recommendedName>
        <fullName evidence="3">DDE Tnp4 domain-containing protein</fullName>
    </recommendedName>
</protein>
<name>A0A418AJ86_9STRA</name>
<evidence type="ECO:0000256" key="2">
    <source>
        <dbReference type="ARBA" id="ARBA00022723"/>
    </source>
</evidence>
<proteinExistence type="predicted"/>